<dbReference type="Proteomes" id="UP001196413">
    <property type="component" value="Unassembled WGS sequence"/>
</dbReference>
<gene>
    <name evidence="1" type="ORF">KIN20_006225</name>
</gene>
<sequence length="161" mass="17851">MQKQLHWHLARPLCVCINCTRIGKVKLGKLNRLRVEMLFPVSEECVAVKNMNNYHCSTLVLQGLNGACKQIKSSYKSSESNCCKKNRTKSSAEPGKAPNATMMCKLTATIGCPFEDNESHYDPQLGAAVLTVGGTGSNRKTDSQRNIIIKKRYNNTDEISV</sequence>
<dbReference type="AlphaFoldDB" id="A0AAD5MK11"/>
<proteinExistence type="predicted"/>
<dbReference type="EMBL" id="JAHQIW010000864">
    <property type="protein sequence ID" value="KAJ1350437.1"/>
    <property type="molecule type" value="Genomic_DNA"/>
</dbReference>
<accession>A0AAD5MK11</accession>
<reference evidence="1" key="1">
    <citation type="submission" date="2021-06" db="EMBL/GenBank/DDBJ databases">
        <title>Parelaphostrongylus tenuis whole genome reference sequence.</title>
        <authorList>
            <person name="Garwood T.J."/>
            <person name="Larsen P.A."/>
            <person name="Fountain-Jones N.M."/>
            <person name="Garbe J.R."/>
            <person name="Macchietto M.G."/>
            <person name="Kania S.A."/>
            <person name="Gerhold R.W."/>
            <person name="Richards J.E."/>
            <person name="Wolf T.M."/>
        </authorList>
    </citation>
    <scope>NUCLEOTIDE SEQUENCE</scope>
    <source>
        <strain evidence="1">MNPRO001-30</strain>
        <tissue evidence="1">Meninges</tissue>
    </source>
</reference>
<name>A0AAD5MK11_PARTN</name>
<comment type="caution">
    <text evidence="1">The sequence shown here is derived from an EMBL/GenBank/DDBJ whole genome shotgun (WGS) entry which is preliminary data.</text>
</comment>
<evidence type="ECO:0000313" key="2">
    <source>
        <dbReference type="Proteomes" id="UP001196413"/>
    </source>
</evidence>
<organism evidence="1 2">
    <name type="scientific">Parelaphostrongylus tenuis</name>
    <name type="common">Meningeal worm</name>
    <dbReference type="NCBI Taxonomy" id="148309"/>
    <lineage>
        <taxon>Eukaryota</taxon>
        <taxon>Metazoa</taxon>
        <taxon>Ecdysozoa</taxon>
        <taxon>Nematoda</taxon>
        <taxon>Chromadorea</taxon>
        <taxon>Rhabditida</taxon>
        <taxon>Rhabditina</taxon>
        <taxon>Rhabditomorpha</taxon>
        <taxon>Strongyloidea</taxon>
        <taxon>Metastrongylidae</taxon>
        <taxon>Parelaphostrongylus</taxon>
    </lineage>
</organism>
<evidence type="ECO:0000313" key="1">
    <source>
        <dbReference type="EMBL" id="KAJ1350437.1"/>
    </source>
</evidence>
<keyword evidence="2" id="KW-1185">Reference proteome</keyword>
<protein>
    <submittedName>
        <fullName evidence="1">Uncharacterized protein</fullName>
    </submittedName>
</protein>